<evidence type="ECO:0000313" key="1">
    <source>
        <dbReference type="EMBL" id="MFN6554286.1"/>
    </source>
</evidence>
<dbReference type="EMBL" id="JBKBDE010000012">
    <property type="protein sequence ID" value="MFN6554286.1"/>
    <property type="molecule type" value="Genomic_DNA"/>
</dbReference>
<gene>
    <name evidence="1" type="ORF">ACK4CP_28130</name>
</gene>
<reference evidence="1 2" key="1">
    <citation type="submission" date="2024-12" db="EMBL/GenBank/DDBJ databases">
        <title>The coexistence of Mycolicibacterium septicum and Mycolicibacterium nivoides in clinical samples.</title>
        <authorList>
            <person name="Wang C."/>
            <person name="Feng Y."/>
            <person name="Zong Z."/>
        </authorList>
    </citation>
    <scope>NUCLEOTIDE SEQUENCE [LARGE SCALE GENOMIC DNA]</scope>
    <source>
        <strain evidence="1 2">120310</strain>
    </source>
</reference>
<protein>
    <recommendedName>
        <fullName evidence="3">DUF302 domain-containing protein</fullName>
    </recommendedName>
</protein>
<accession>A0ABW9M1Z2</accession>
<dbReference type="RefSeq" id="WP_409552425.1">
    <property type="nucleotide sequence ID" value="NZ_JBKBDE010000012.1"/>
</dbReference>
<comment type="caution">
    <text evidence="1">The sequence shown here is derived from an EMBL/GenBank/DDBJ whole genome shotgun (WGS) entry which is preliminary data.</text>
</comment>
<name>A0ABW9M1Z2_9MYCO</name>
<evidence type="ECO:0000313" key="2">
    <source>
        <dbReference type="Proteomes" id="UP001635817"/>
    </source>
</evidence>
<dbReference type="Gene3D" id="3.30.310.70">
    <property type="entry name" value="TT1751-like domain"/>
    <property type="match status" value="1"/>
</dbReference>
<keyword evidence="2" id="KW-1185">Reference proteome</keyword>
<evidence type="ECO:0008006" key="3">
    <source>
        <dbReference type="Google" id="ProtNLM"/>
    </source>
</evidence>
<proteinExistence type="predicted"/>
<dbReference type="Proteomes" id="UP001635817">
    <property type="component" value="Unassembled WGS sequence"/>
</dbReference>
<organism evidence="1 2">
    <name type="scientific">Mycolicibacterium septicum</name>
    <dbReference type="NCBI Taxonomy" id="98668"/>
    <lineage>
        <taxon>Bacteria</taxon>
        <taxon>Bacillati</taxon>
        <taxon>Actinomycetota</taxon>
        <taxon>Actinomycetes</taxon>
        <taxon>Mycobacteriales</taxon>
        <taxon>Mycobacteriaceae</taxon>
        <taxon>Mycolicibacterium</taxon>
    </lineage>
</organism>
<dbReference type="InterPro" id="IPR035923">
    <property type="entry name" value="TT1751-like_sf"/>
</dbReference>
<dbReference type="SUPFAM" id="SSF103247">
    <property type="entry name" value="TT1751-like"/>
    <property type="match status" value="1"/>
</dbReference>
<sequence>MTRHSGIVDHPNRRLLVALPDSYERARERYETLVPAYDAAAFAAVSNWDEVLAVAKAQAPHGFLRYFQIDVAPAMVGSGTAWQATEYLMGNHTIAERMYRHDPSVMLHAPLRTLLYDSPRGTVLAVDQPSLLFASYGNPEITAVGQELDTLLVTLIGLLDGDVPAELAR</sequence>